<comment type="caution">
    <text evidence="1">The sequence shown here is derived from an EMBL/GenBank/DDBJ whole genome shotgun (WGS) entry which is preliminary data.</text>
</comment>
<gene>
    <name evidence="1" type="ORF">E8L90_11050</name>
</gene>
<dbReference type="RefSeq" id="WP_137029443.1">
    <property type="nucleotide sequence ID" value="NZ_SZNK01000001.1"/>
</dbReference>
<name>A0A4U2Y630_9BACL</name>
<evidence type="ECO:0000313" key="2">
    <source>
        <dbReference type="Proteomes" id="UP000307841"/>
    </source>
</evidence>
<protein>
    <recommendedName>
        <fullName evidence="3">Core-binding (CB) domain-containing protein</fullName>
    </recommendedName>
</protein>
<evidence type="ECO:0000313" key="1">
    <source>
        <dbReference type="EMBL" id="TKI55947.1"/>
    </source>
</evidence>
<evidence type="ECO:0008006" key="3">
    <source>
        <dbReference type="Google" id="ProtNLM"/>
    </source>
</evidence>
<sequence length="102" mass="12143">MTDILISQYFSKLYLRERGKYTVVNKEDSKKVNHPDNRSDYKKDIETTTIANYVRNIKVFFNYLYLAEREIPKKTVGIIGKLKPERKVKKTLIPDEIKKVFK</sequence>
<reference evidence="1 2" key="1">
    <citation type="submission" date="2019-04" db="EMBL/GenBank/DDBJ databases">
        <title>Whole genome sequencing of Brevibacillus sp. TGS2-1.</title>
        <authorList>
            <person name="Choi A."/>
        </authorList>
    </citation>
    <scope>NUCLEOTIDE SEQUENCE [LARGE SCALE GENOMIC DNA]</scope>
    <source>
        <strain evidence="1 2">TGS2-1</strain>
    </source>
</reference>
<dbReference type="OrthoDB" id="107900at2"/>
<dbReference type="Proteomes" id="UP000307841">
    <property type="component" value="Unassembled WGS sequence"/>
</dbReference>
<proteinExistence type="predicted"/>
<accession>A0A4U2Y630</accession>
<organism evidence="1 2">
    <name type="scientific">Brevibacillus antibioticus</name>
    <dbReference type="NCBI Taxonomy" id="2570228"/>
    <lineage>
        <taxon>Bacteria</taxon>
        <taxon>Bacillati</taxon>
        <taxon>Bacillota</taxon>
        <taxon>Bacilli</taxon>
        <taxon>Bacillales</taxon>
        <taxon>Paenibacillaceae</taxon>
        <taxon>Brevibacillus</taxon>
    </lineage>
</organism>
<dbReference type="EMBL" id="SZNK01000001">
    <property type="protein sequence ID" value="TKI55947.1"/>
    <property type="molecule type" value="Genomic_DNA"/>
</dbReference>
<keyword evidence="2" id="KW-1185">Reference proteome</keyword>
<dbReference type="AlphaFoldDB" id="A0A4U2Y630"/>